<gene>
    <name evidence="9" type="ORF">J0X15_11080</name>
</gene>
<evidence type="ECO:0000256" key="5">
    <source>
        <dbReference type="ARBA" id="ARBA00022734"/>
    </source>
</evidence>
<evidence type="ECO:0000256" key="3">
    <source>
        <dbReference type="ARBA" id="ARBA00020552"/>
    </source>
</evidence>
<comment type="function">
    <text evidence="6">Has immunoglobulin-binding and hemagglutination properties, and can bind to mannose. Essential for virulence. May be involved in LPS biosynthesis or polysaccharide transport.</text>
</comment>
<evidence type="ECO:0000313" key="9">
    <source>
        <dbReference type="EMBL" id="MBO0345763.1"/>
    </source>
</evidence>
<comment type="caution">
    <text evidence="9">The sequence shown here is derived from an EMBL/GenBank/DDBJ whole genome shotgun (WGS) entry which is preliminary data.</text>
</comment>
<name>A0A939ENS6_9HYPH</name>
<evidence type="ECO:0000256" key="7">
    <source>
        <dbReference type="SAM" id="Phobius"/>
    </source>
</evidence>
<comment type="similarity">
    <text evidence="2">Belongs to the BA14k family.</text>
</comment>
<evidence type="ECO:0000256" key="1">
    <source>
        <dbReference type="ARBA" id="ARBA00004167"/>
    </source>
</evidence>
<comment type="subcellular location">
    <subcellularLocation>
        <location evidence="1">Membrane</location>
        <topology evidence="1">Single-pass membrane protein</topology>
    </subcellularLocation>
</comment>
<proteinExistence type="inferred from homology"/>
<protein>
    <recommendedName>
        <fullName evidence="3">Lectin-like protein BA14k</fullName>
    </recommendedName>
</protein>
<keyword evidence="4" id="KW-1003">Cell membrane</keyword>
<dbReference type="GO" id="GO:0016020">
    <property type="term" value="C:membrane"/>
    <property type="evidence" value="ECO:0007669"/>
    <property type="project" value="UniProtKB-SubCell"/>
</dbReference>
<keyword evidence="8" id="KW-0732">Signal</keyword>
<keyword evidence="10" id="KW-1185">Reference proteome</keyword>
<reference evidence="9" key="1">
    <citation type="submission" date="2021-03" db="EMBL/GenBank/DDBJ databases">
        <title>Roseibium sp. CAU 1637 isolated from Incheon.</title>
        <authorList>
            <person name="Kim W."/>
        </authorList>
    </citation>
    <scope>NUCLEOTIDE SEQUENCE</scope>
    <source>
        <strain evidence="9">CAU 1637</strain>
    </source>
</reference>
<feature type="chain" id="PRO_5037390321" description="Lectin-like protein BA14k" evidence="8">
    <location>
        <begin position="31"/>
        <end position="110"/>
    </location>
</feature>
<dbReference type="EMBL" id="JAFLNF010000004">
    <property type="protein sequence ID" value="MBO0345763.1"/>
    <property type="molecule type" value="Genomic_DNA"/>
</dbReference>
<evidence type="ECO:0000256" key="8">
    <source>
        <dbReference type="SAM" id="SignalP"/>
    </source>
</evidence>
<keyword evidence="7" id="KW-0812">Transmembrane</keyword>
<organism evidence="9 10">
    <name type="scientific">Roseibium limicola</name>
    <dbReference type="NCBI Taxonomy" id="2816037"/>
    <lineage>
        <taxon>Bacteria</taxon>
        <taxon>Pseudomonadati</taxon>
        <taxon>Pseudomonadota</taxon>
        <taxon>Alphaproteobacteria</taxon>
        <taxon>Hyphomicrobiales</taxon>
        <taxon>Stappiaceae</taxon>
        <taxon>Roseibium</taxon>
    </lineage>
</organism>
<feature type="transmembrane region" description="Helical" evidence="7">
    <location>
        <begin position="33"/>
        <end position="51"/>
    </location>
</feature>
<feature type="signal peptide" evidence="8">
    <location>
        <begin position="1"/>
        <end position="30"/>
    </location>
</feature>
<accession>A0A939ENS6</accession>
<dbReference type="Proteomes" id="UP000664779">
    <property type="component" value="Unassembled WGS sequence"/>
</dbReference>
<evidence type="ECO:0000313" key="10">
    <source>
        <dbReference type="Proteomes" id="UP000664779"/>
    </source>
</evidence>
<dbReference type="Pfam" id="PF07886">
    <property type="entry name" value="BA14K"/>
    <property type="match status" value="1"/>
</dbReference>
<keyword evidence="7" id="KW-1133">Transmembrane helix</keyword>
<evidence type="ECO:0000256" key="4">
    <source>
        <dbReference type="ARBA" id="ARBA00022475"/>
    </source>
</evidence>
<dbReference type="AlphaFoldDB" id="A0A939ENS6"/>
<evidence type="ECO:0000256" key="2">
    <source>
        <dbReference type="ARBA" id="ARBA00010270"/>
    </source>
</evidence>
<evidence type="ECO:0000256" key="6">
    <source>
        <dbReference type="ARBA" id="ARBA00025321"/>
    </source>
</evidence>
<sequence length="110" mass="11885">MIRKFAKAVAVTAVVVASVATIANVQPAQAGNAGAAAVGGFVAGAFVGSVLSQPRYTAPAPVYIAPAPRYRHRPEPWTRAWYRYCSAKYRSFNPNTGYFVAYSGNHRFCR</sequence>
<dbReference type="InterPro" id="IPR012413">
    <property type="entry name" value="BA14K"/>
</dbReference>
<keyword evidence="7" id="KW-0472">Membrane</keyword>
<dbReference type="GO" id="GO:0030246">
    <property type="term" value="F:carbohydrate binding"/>
    <property type="evidence" value="ECO:0007669"/>
    <property type="project" value="UniProtKB-KW"/>
</dbReference>
<keyword evidence="5" id="KW-0430">Lectin</keyword>